<protein>
    <submittedName>
        <fullName evidence="1">O-antigen ligase family protein</fullName>
    </submittedName>
</protein>
<gene>
    <name evidence="1" type="ORF">WKI47_06695</name>
</gene>
<dbReference type="EMBL" id="JBBKAR010000022">
    <property type="protein sequence ID" value="MEJ8303604.1"/>
    <property type="molecule type" value="Genomic_DNA"/>
</dbReference>
<sequence length="842" mass="93981">MTNQVYGNMYNESSKKERISIEQMNSGSALIWTLVSALIIFLIWAPFQQGLFNGQSIDFEKPIYWAGVWAAALLLLAVVAFFKHMRIANKREITAVGVWLLPLTYILSSFVAVSHYLAMDMILVMGISAIFFTIGVFLLQHRSANRVMRAALLWTTYLIVIYGFINWFGQRMFAGSLVGWFSHVVSNGVYTDAVMTDSNGLRLTSVFQYANTYAAFLMAMLFAVLFTASRSLKLYDRLIHGFMLVPIILSIALTLSRGGLVMLPIVFIVLLLLLKPTQQLVWIVNLAVSAAISFIVLQPITDMGLSLNQVYNGAEAFKGWALLIGASAVNAALIWLSGRYLQPLFERKFEKWSARRTASLWLPLGGLVVIAVLAFLLIGTGLKNVLPDNVRTRVENINFQQHSVLERITFYKDSMKMVADYPILGGGGGAWAVMYEKYQNNPYISNQTHNYFLQYLDETGIVGILVLLAFLVYVFYQYLRSYYREQDEEKKHGYFFYFLIAFSILAHSLLDFNMSYVYVSILVFFSLGGMAAAIEAVPLSRVKKTPESANTDTDLAKRTGIPTLYATCAGVVAVVLLIFSGRYVAAAGDAQEAYALLQGTEQRSYEEVREPLDRALKIRPTDPTTVSQLAAVLQSVYSSTQDANYLNEAEALLLKAYERESHSKAILNQLGAIYVSKNEPEKSFRLLADNLDKFNWDMSWYEQVIGQAVTASYLSLNAGDTEAQKAAAQIGIHTYNRMLAGVEHLKTLPEGQLQGRDFTVTSMTTLNAGKAMFLNGQTEEAAATLKNILTDDFANTENADTALWYLIALKKLGQEDPAVYNKLMDVNSSVKKQIDELGSSTF</sequence>
<keyword evidence="1" id="KW-0436">Ligase</keyword>
<organism evidence="1 2">
    <name type="scientific">Saccharibacillus sacchari</name>
    <dbReference type="NCBI Taxonomy" id="456493"/>
    <lineage>
        <taxon>Bacteria</taxon>
        <taxon>Bacillati</taxon>
        <taxon>Bacillota</taxon>
        <taxon>Bacilli</taxon>
        <taxon>Bacillales</taxon>
        <taxon>Paenibacillaceae</taxon>
        <taxon>Saccharibacillus</taxon>
    </lineage>
</organism>
<evidence type="ECO:0000313" key="2">
    <source>
        <dbReference type="Proteomes" id="UP001380953"/>
    </source>
</evidence>
<name>A0ACC6P9I2_9BACL</name>
<keyword evidence="2" id="KW-1185">Reference proteome</keyword>
<evidence type="ECO:0000313" key="1">
    <source>
        <dbReference type="EMBL" id="MEJ8303604.1"/>
    </source>
</evidence>
<proteinExistence type="predicted"/>
<reference evidence="1" key="1">
    <citation type="submission" date="2024-03" db="EMBL/GenBank/DDBJ databases">
        <title>Whole genome sequecning of epiphytes from Marcgravia umbellata leaves.</title>
        <authorList>
            <person name="Kumar G."/>
            <person name="Savka M.A."/>
        </authorList>
    </citation>
    <scope>NUCLEOTIDE SEQUENCE</scope>
    <source>
        <strain evidence="1">RIT_BL5</strain>
    </source>
</reference>
<accession>A0ACC6P9I2</accession>
<dbReference type="Proteomes" id="UP001380953">
    <property type="component" value="Unassembled WGS sequence"/>
</dbReference>
<comment type="caution">
    <text evidence="1">The sequence shown here is derived from an EMBL/GenBank/DDBJ whole genome shotgun (WGS) entry which is preliminary data.</text>
</comment>